<dbReference type="AlphaFoldDB" id="A0A8S1LRK1"/>
<feature type="domain" description="Protein kinase" evidence="1">
    <location>
        <begin position="37"/>
        <end position="294"/>
    </location>
</feature>
<gene>
    <name evidence="2" type="ORF">PPRIM_AZ9-3.1.T0430047</name>
</gene>
<dbReference type="GO" id="GO:0005524">
    <property type="term" value="F:ATP binding"/>
    <property type="evidence" value="ECO:0007669"/>
    <property type="project" value="InterPro"/>
</dbReference>
<accession>A0A8S1LRK1</accession>
<dbReference type="PANTHER" id="PTHR44305:SF24">
    <property type="entry name" value="TYROSINE-PROTEIN KINASE C03B1.5-RELATED"/>
    <property type="match status" value="1"/>
</dbReference>
<sequence length="399" mass="46799">MYPEYCVAQRQQPYPLHKITQSYNPVVQNEPRPRQPNENPKDYMITAYTSINHVIDISPTSSIYRLDPFAKYLCCWTNAVGPEEVSAIQERTKWKHPNLVSFLFFEEQSDKFSQSRQLKIFYEYLPLDIKQLIEKRSKTQEYVPEEEIWKMISGLCEAFLFLQKRGITHSALTLESVYFDEEYLLYRIQDVSPFRARAPHLFENQFKSPESEGNLRVNRFKQDVFGLGMIILSLCLLKNCDYLFETGGISVISLNDCFDQLRTLYPGRVDQILKKMLLIDFNQRPDWLEMQQLLGNLKDMQFTNLDLGLSNKSSILNSSFQLQQQLQQQQQQQAYKAYDQITLSQENRDIVNNNNNNKFTSSINNNTTIKTTDSVDQKLINLNKRIQETLSKSLNKNIR</sequence>
<dbReference type="InterPro" id="IPR053083">
    <property type="entry name" value="TF_kinase-domain_protein"/>
</dbReference>
<keyword evidence="3" id="KW-1185">Reference proteome</keyword>
<evidence type="ECO:0000313" key="3">
    <source>
        <dbReference type="Proteomes" id="UP000688137"/>
    </source>
</evidence>
<evidence type="ECO:0000313" key="2">
    <source>
        <dbReference type="EMBL" id="CAD8068875.1"/>
    </source>
</evidence>
<protein>
    <recommendedName>
        <fullName evidence="1">Protein kinase domain-containing protein</fullName>
    </recommendedName>
</protein>
<dbReference type="GO" id="GO:0004672">
    <property type="term" value="F:protein kinase activity"/>
    <property type="evidence" value="ECO:0007669"/>
    <property type="project" value="InterPro"/>
</dbReference>
<dbReference type="OMA" id="KNCDYLF"/>
<evidence type="ECO:0000259" key="1">
    <source>
        <dbReference type="PROSITE" id="PS50011"/>
    </source>
</evidence>
<name>A0A8S1LRK1_PARPR</name>
<reference evidence="2" key="1">
    <citation type="submission" date="2021-01" db="EMBL/GenBank/DDBJ databases">
        <authorList>
            <consortium name="Genoscope - CEA"/>
            <person name="William W."/>
        </authorList>
    </citation>
    <scope>NUCLEOTIDE SEQUENCE</scope>
</reference>
<dbReference type="SMART" id="SM00220">
    <property type="entry name" value="S_TKc"/>
    <property type="match status" value="1"/>
</dbReference>
<dbReference type="EMBL" id="CAJJDM010000043">
    <property type="protein sequence ID" value="CAD8068875.1"/>
    <property type="molecule type" value="Genomic_DNA"/>
</dbReference>
<dbReference type="Proteomes" id="UP000688137">
    <property type="component" value="Unassembled WGS sequence"/>
</dbReference>
<organism evidence="2 3">
    <name type="scientific">Paramecium primaurelia</name>
    <dbReference type="NCBI Taxonomy" id="5886"/>
    <lineage>
        <taxon>Eukaryota</taxon>
        <taxon>Sar</taxon>
        <taxon>Alveolata</taxon>
        <taxon>Ciliophora</taxon>
        <taxon>Intramacronucleata</taxon>
        <taxon>Oligohymenophorea</taxon>
        <taxon>Peniculida</taxon>
        <taxon>Parameciidae</taxon>
        <taxon>Paramecium</taxon>
    </lineage>
</organism>
<dbReference type="InterPro" id="IPR000719">
    <property type="entry name" value="Prot_kinase_dom"/>
</dbReference>
<dbReference type="PROSITE" id="PS50011">
    <property type="entry name" value="PROTEIN_KINASE_DOM"/>
    <property type="match status" value="1"/>
</dbReference>
<comment type="caution">
    <text evidence="2">The sequence shown here is derived from an EMBL/GenBank/DDBJ whole genome shotgun (WGS) entry which is preliminary data.</text>
</comment>
<dbReference type="PANTHER" id="PTHR44305">
    <property type="entry name" value="SI:DKEY-192D15.2-RELATED"/>
    <property type="match status" value="1"/>
</dbReference>
<proteinExistence type="predicted"/>